<dbReference type="InterPro" id="IPR037197">
    <property type="entry name" value="WWE_dom_sf"/>
</dbReference>
<dbReference type="OrthoDB" id="6151011at2759"/>
<dbReference type="PROSITE" id="PS51416">
    <property type="entry name" value="MIB_HERC2"/>
    <property type="match status" value="1"/>
</dbReference>
<organism evidence="5 6">
    <name type="scientific">Mizuhopecten yessoensis</name>
    <name type="common">Japanese scallop</name>
    <name type="synonym">Patinopecten yessoensis</name>
    <dbReference type="NCBI Taxonomy" id="6573"/>
    <lineage>
        <taxon>Eukaryota</taxon>
        <taxon>Metazoa</taxon>
        <taxon>Spiralia</taxon>
        <taxon>Lophotrochozoa</taxon>
        <taxon>Mollusca</taxon>
        <taxon>Bivalvia</taxon>
        <taxon>Autobranchia</taxon>
        <taxon>Pteriomorphia</taxon>
        <taxon>Pectinida</taxon>
        <taxon>Pectinoidea</taxon>
        <taxon>Pectinidae</taxon>
        <taxon>Mizuhopecten</taxon>
    </lineage>
</organism>
<feature type="domain" description="VWFA" evidence="2">
    <location>
        <begin position="457"/>
        <end position="664"/>
    </location>
</feature>
<evidence type="ECO:0000313" key="6">
    <source>
        <dbReference type="Proteomes" id="UP000242188"/>
    </source>
</evidence>
<dbReference type="SUPFAM" id="SSF53300">
    <property type="entry name" value="vWA-like"/>
    <property type="match status" value="1"/>
</dbReference>
<dbReference type="InterPro" id="IPR004170">
    <property type="entry name" value="WWE_dom"/>
</dbReference>
<dbReference type="GO" id="GO:0004842">
    <property type="term" value="F:ubiquitin-protein transferase activity"/>
    <property type="evidence" value="ECO:0007669"/>
    <property type="project" value="InterPro"/>
</dbReference>
<feature type="domain" description="MIB/HERC2" evidence="4">
    <location>
        <begin position="810"/>
        <end position="881"/>
    </location>
</feature>
<protein>
    <submittedName>
        <fullName evidence="5">Uncharacterized protein</fullName>
    </submittedName>
</protein>
<dbReference type="SUPFAM" id="SSF117839">
    <property type="entry name" value="WWE domain"/>
    <property type="match status" value="1"/>
</dbReference>
<evidence type="ECO:0000259" key="3">
    <source>
        <dbReference type="PROSITE" id="PS50918"/>
    </source>
</evidence>
<dbReference type="InterPro" id="IPR010606">
    <property type="entry name" value="Mib_Herc2"/>
</dbReference>
<dbReference type="AlphaFoldDB" id="A0A210QDT8"/>
<evidence type="ECO:0000259" key="4">
    <source>
        <dbReference type="PROSITE" id="PS51416"/>
    </source>
</evidence>
<keyword evidence="6" id="KW-1185">Reference proteome</keyword>
<feature type="compositionally biased region" description="Low complexity" evidence="1">
    <location>
        <begin position="349"/>
        <end position="371"/>
    </location>
</feature>
<dbReference type="Gene3D" id="2.30.30.40">
    <property type="entry name" value="SH3 Domains"/>
    <property type="match status" value="2"/>
</dbReference>
<dbReference type="Pfam" id="PF13519">
    <property type="entry name" value="VWA_2"/>
    <property type="match status" value="1"/>
</dbReference>
<gene>
    <name evidence="5" type="ORF">KP79_PYT14974</name>
</gene>
<feature type="compositionally biased region" description="Low complexity" evidence="1">
    <location>
        <begin position="249"/>
        <end position="267"/>
    </location>
</feature>
<evidence type="ECO:0000256" key="1">
    <source>
        <dbReference type="SAM" id="MobiDB-lite"/>
    </source>
</evidence>
<dbReference type="Pfam" id="PF02825">
    <property type="entry name" value="WWE"/>
    <property type="match status" value="1"/>
</dbReference>
<dbReference type="GO" id="GO:0046872">
    <property type="term" value="F:metal ion binding"/>
    <property type="evidence" value="ECO:0007669"/>
    <property type="project" value="InterPro"/>
</dbReference>
<reference evidence="5 6" key="1">
    <citation type="journal article" date="2017" name="Nat. Ecol. Evol.">
        <title>Scallop genome provides insights into evolution of bilaterian karyotype and development.</title>
        <authorList>
            <person name="Wang S."/>
            <person name="Zhang J."/>
            <person name="Jiao W."/>
            <person name="Li J."/>
            <person name="Xun X."/>
            <person name="Sun Y."/>
            <person name="Guo X."/>
            <person name="Huan P."/>
            <person name="Dong B."/>
            <person name="Zhang L."/>
            <person name="Hu X."/>
            <person name="Sun X."/>
            <person name="Wang J."/>
            <person name="Zhao C."/>
            <person name="Wang Y."/>
            <person name="Wang D."/>
            <person name="Huang X."/>
            <person name="Wang R."/>
            <person name="Lv J."/>
            <person name="Li Y."/>
            <person name="Zhang Z."/>
            <person name="Liu B."/>
            <person name="Lu W."/>
            <person name="Hui Y."/>
            <person name="Liang J."/>
            <person name="Zhou Z."/>
            <person name="Hou R."/>
            <person name="Li X."/>
            <person name="Liu Y."/>
            <person name="Li H."/>
            <person name="Ning X."/>
            <person name="Lin Y."/>
            <person name="Zhao L."/>
            <person name="Xing Q."/>
            <person name="Dou J."/>
            <person name="Li Y."/>
            <person name="Mao J."/>
            <person name="Guo H."/>
            <person name="Dou H."/>
            <person name="Li T."/>
            <person name="Mu C."/>
            <person name="Jiang W."/>
            <person name="Fu Q."/>
            <person name="Fu X."/>
            <person name="Miao Y."/>
            <person name="Liu J."/>
            <person name="Yu Q."/>
            <person name="Li R."/>
            <person name="Liao H."/>
            <person name="Li X."/>
            <person name="Kong Y."/>
            <person name="Jiang Z."/>
            <person name="Chourrout D."/>
            <person name="Li R."/>
            <person name="Bao Z."/>
        </authorList>
    </citation>
    <scope>NUCLEOTIDE SEQUENCE [LARGE SCALE GENOMIC DNA]</scope>
    <source>
        <strain evidence="5 6">PY_sf001</strain>
    </source>
</reference>
<dbReference type="SUPFAM" id="SSF159034">
    <property type="entry name" value="Mib/herc2 domain-like"/>
    <property type="match status" value="2"/>
</dbReference>
<dbReference type="InterPro" id="IPR002035">
    <property type="entry name" value="VWF_A"/>
</dbReference>
<dbReference type="SMART" id="SM00327">
    <property type="entry name" value="VWA"/>
    <property type="match status" value="1"/>
</dbReference>
<feature type="region of interest" description="Disordered" evidence="1">
    <location>
        <begin position="100"/>
        <end position="336"/>
    </location>
</feature>
<evidence type="ECO:0000313" key="5">
    <source>
        <dbReference type="EMBL" id="OWF46886.1"/>
    </source>
</evidence>
<dbReference type="Gene3D" id="3.40.50.410">
    <property type="entry name" value="von Willebrand factor, type A domain"/>
    <property type="match status" value="1"/>
</dbReference>
<dbReference type="EMBL" id="NEDP02004063">
    <property type="protein sequence ID" value="OWF46886.1"/>
    <property type="molecule type" value="Genomic_DNA"/>
</dbReference>
<evidence type="ECO:0000259" key="2">
    <source>
        <dbReference type="PROSITE" id="PS50234"/>
    </source>
</evidence>
<feature type="compositionally biased region" description="Polar residues" evidence="1">
    <location>
        <begin position="227"/>
        <end position="248"/>
    </location>
</feature>
<dbReference type="InterPro" id="IPR036465">
    <property type="entry name" value="vWFA_dom_sf"/>
</dbReference>
<comment type="caution">
    <text evidence="5">The sequence shown here is derived from an EMBL/GenBank/DDBJ whole genome shotgun (WGS) entry which is preliminary data.</text>
</comment>
<proteinExistence type="predicted"/>
<feature type="domain" description="WWE" evidence="3">
    <location>
        <begin position="903"/>
        <end position="981"/>
    </location>
</feature>
<feature type="compositionally biased region" description="Polar residues" evidence="1">
    <location>
        <begin position="268"/>
        <end position="288"/>
    </location>
</feature>
<dbReference type="PROSITE" id="PS50234">
    <property type="entry name" value="VWFA"/>
    <property type="match status" value="1"/>
</dbReference>
<dbReference type="GO" id="GO:0016567">
    <property type="term" value="P:protein ubiquitination"/>
    <property type="evidence" value="ECO:0007669"/>
    <property type="project" value="InterPro"/>
</dbReference>
<dbReference type="Proteomes" id="UP000242188">
    <property type="component" value="Unassembled WGS sequence"/>
</dbReference>
<dbReference type="InterPro" id="IPR037252">
    <property type="entry name" value="Mib_Herc2_sf"/>
</dbReference>
<feature type="compositionally biased region" description="Basic and acidic residues" evidence="1">
    <location>
        <begin position="170"/>
        <end position="188"/>
    </location>
</feature>
<dbReference type="PROSITE" id="PS50918">
    <property type="entry name" value="WWE"/>
    <property type="match status" value="1"/>
</dbReference>
<accession>A0A210QDT8</accession>
<feature type="region of interest" description="Disordered" evidence="1">
    <location>
        <begin position="348"/>
        <end position="371"/>
    </location>
</feature>
<sequence>MEGVQELLRGIQETLNQHGKLLKSDNKKINSINQRVKNIEHQIYAFQDATSTALDYVQEDCQNILDNTVDLQSKAKRSSRLIKNLGSGLKLPMDYVSDSDNSFVRRSNPGHYGNRRSKPMRRTPEHQVIQKPFSTPGSDSDSENDFEINPRVVNGPLIGDHHLLPSGHNDQTRGESYDQSRGESRVTEEVPTTVPPMHDMEGDIKALQSAGHSIHQPGDRPAPTPGQPANLSGQTIPTSSTSGLLMSATSSTRCKDLSSSLSSNSSTNQNEILASQISSESNIPSQTRLPVLPSGGDKSANSMFLENRPNIDAPPRTQPVGSSSTPTPPKPTTTTTYQNIPRMQQTLDTDQTSPTTAQTTPTTIQTTPTAVHTTTTTQQATSSMPNIPSTTQQMTVTSSQASSWTVEMGMGLQPDFSSVERVIESLGLPLNDNTKGAISSAFTSDGEPSMERPKGLYTVLLVDTSYSTSSTPVKDIIKSFIDDFMDEIEDSAANETLEENVALVTFGWNTGVQQGFTNDFSLIRDAFDSLPYKGRSPLATGLAVCLTYMEKSSKQLQQSGMEIFPRLVILTDGHATDDVDFGSNNDEPDPSAVTVKSRIIQIVQTFSARNYPLSCGAVNKQYSDEVMIDDIAAIGGGTKIDLFQQPHGQRQAKILGRYYFYQTIVAQVKHDLEESGGMGDASKILMDAISNKTLNQEDMEELIDMLGKNEIEAKFDDRLPSVRTSDESDDETLQIYDFQELAHMPTIGSRVKKGPQWKQGEPDPRGLGTVVAHASEGMVVVKWDKGKIDRYQYLSDYQEVTLTGGPSQPRQVRSGQDVDVGCWVKRGPQWNKGDEDGQAAHGVVIRRHKNMSVTVKWPIGIVERYKCGQDGIVEVEAITHVPIAESQPQTDSQQLPAGRTDARAAGAVTREDGLVSCWQFQDGLNQWRTFSMDESAKLDNHSTNRKSGLITVTHKGTQYRIDLPTMRYREQGAQAQGPIQQTYVTPEEYQTMMVIEDIGAM</sequence>
<name>A0A210QDT8_MIZYE</name>
<dbReference type="Gene3D" id="3.30.720.50">
    <property type="match status" value="1"/>
</dbReference>